<accession>A0A4Z2JFA6</accession>
<evidence type="ECO:0000313" key="3">
    <source>
        <dbReference type="Proteomes" id="UP000314294"/>
    </source>
</evidence>
<sequence>MAQLPATHRQNAGDSDAQDNLRPARLGPLCSSGWTFRPCLEACPDQQCGESWELGRLCGKGELFTHLARRSNKPHKGTCLWAMGHQGMGPWAQGNQECRGQWNEASP</sequence>
<proteinExistence type="predicted"/>
<reference evidence="2 3" key="1">
    <citation type="submission" date="2019-03" db="EMBL/GenBank/DDBJ databases">
        <title>First draft genome of Liparis tanakae, snailfish: a comprehensive survey of snailfish specific genes.</title>
        <authorList>
            <person name="Kim W."/>
            <person name="Song I."/>
            <person name="Jeong J.-H."/>
            <person name="Kim D."/>
            <person name="Kim S."/>
            <person name="Ryu S."/>
            <person name="Song J.Y."/>
            <person name="Lee S.K."/>
        </authorList>
    </citation>
    <scope>NUCLEOTIDE SEQUENCE [LARGE SCALE GENOMIC DNA]</scope>
    <source>
        <tissue evidence="2">Muscle</tissue>
    </source>
</reference>
<keyword evidence="3" id="KW-1185">Reference proteome</keyword>
<dbReference type="AlphaFoldDB" id="A0A4Z2JFA6"/>
<name>A0A4Z2JFA6_9TELE</name>
<dbReference type="Proteomes" id="UP000314294">
    <property type="component" value="Unassembled WGS sequence"/>
</dbReference>
<gene>
    <name evidence="2" type="ORF">EYF80_000813</name>
</gene>
<evidence type="ECO:0000256" key="1">
    <source>
        <dbReference type="SAM" id="MobiDB-lite"/>
    </source>
</evidence>
<protein>
    <submittedName>
        <fullName evidence="2">Uncharacterized protein</fullName>
    </submittedName>
</protein>
<comment type="caution">
    <text evidence="2">The sequence shown here is derived from an EMBL/GenBank/DDBJ whole genome shotgun (WGS) entry which is preliminary data.</text>
</comment>
<dbReference type="EMBL" id="SRLO01000003">
    <property type="protein sequence ID" value="TNN88935.1"/>
    <property type="molecule type" value="Genomic_DNA"/>
</dbReference>
<organism evidence="2 3">
    <name type="scientific">Liparis tanakae</name>
    <name type="common">Tanaka's snailfish</name>
    <dbReference type="NCBI Taxonomy" id="230148"/>
    <lineage>
        <taxon>Eukaryota</taxon>
        <taxon>Metazoa</taxon>
        <taxon>Chordata</taxon>
        <taxon>Craniata</taxon>
        <taxon>Vertebrata</taxon>
        <taxon>Euteleostomi</taxon>
        <taxon>Actinopterygii</taxon>
        <taxon>Neopterygii</taxon>
        <taxon>Teleostei</taxon>
        <taxon>Neoteleostei</taxon>
        <taxon>Acanthomorphata</taxon>
        <taxon>Eupercaria</taxon>
        <taxon>Perciformes</taxon>
        <taxon>Cottioidei</taxon>
        <taxon>Cottales</taxon>
        <taxon>Liparidae</taxon>
        <taxon>Liparis</taxon>
    </lineage>
</organism>
<feature type="region of interest" description="Disordered" evidence="1">
    <location>
        <begin position="1"/>
        <end position="23"/>
    </location>
</feature>
<evidence type="ECO:0000313" key="2">
    <source>
        <dbReference type="EMBL" id="TNN88935.1"/>
    </source>
</evidence>